<gene>
    <name evidence="2" type="ORF">LAZ67_4002192</name>
</gene>
<dbReference type="InterPro" id="IPR036259">
    <property type="entry name" value="MFS_trans_sf"/>
</dbReference>
<keyword evidence="1" id="KW-0472">Membrane</keyword>
<dbReference type="SUPFAM" id="SSF103473">
    <property type="entry name" value="MFS general substrate transporter"/>
    <property type="match status" value="1"/>
</dbReference>
<feature type="transmembrane region" description="Helical" evidence="1">
    <location>
        <begin position="179"/>
        <end position="200"/>
    </location>
</feature>
<feature type="transmembrane region" description="Helical" evidence="1">
    <location>
        <begin position="21"/>
        <end position="41"/>
    </location>
</feature>
<accession>A0ABY6KFL4</accession>
<dbReference type="Pfam" id="PF07690">
    <property type="entry name" value="MFS_1"/>
    <property type="match status" value="1"/>
</dbReference>
<organism evidence="2 3">
    <name type="scientific">Cordylochernes scorpioides</name>
    <dbReference type="NCBI Taxonomy" id="51811"/>
    <lineage>
        <taxon>Eukaryota</taxon>
        <taxon>Metazoa</taxon>
        <taxon>Ecdysozoa</taxon>
        <taxon>Arthropoda</taxon>
        <taxon>Chelicerata</taxon>
        <taxon>Arachnida</taxon>
        <taxon>Pseudoscorpiones</taxon>
        <taxon>Cheliferoidea</taxon>
        <taxon>Chernetidae</taxon>
        <taxon>Cordylochernes</taxon>
    </lineage>
</organism>
<feature type="transmembrane region" description="Helical" evidence="1">
    <location>
        <begin position="147"/>
        <end position="173"/>
    </location>
</feature>
<evidence type="ECO:0000313" key="3">
    <source>
        <dbReference type="Proteomes" id="UP001235939"/>
    </source>
</evidence>
<reference evidence="2 3" key="1">
    <citation type="submission" date="2022-01" db="EMBL/GenBank/DDBJ databases">
        <title>A chromosomal length assembly of Cordylochernes scorpioides.</title>
        <authorList>
            <person name="Zeh D."/>
            <person name="Zeh J."/>
        </authorList>
    </citation>
    <scope>NUCLEOTIDE SEQUENCE [LARGE SCALE GENOMIC DNA]</scope>
    <source>
        <strain evidence="2">IN4F17</strain>
        <tissue evidence="2">Whole Body</tissue>
    </source>
</reference>
<evidence type="ECO:0000313" key="2">
    <source>
        <dbReference type="EMBL" id="UYV66583.1"/>
    </source>
</evidence>
<keyword evidence="3" id="KW-1185">Reference proteome</keyword>
<dbReference type="PANTHER" id="PTHR11360">
    <property type="entry name" value="MONOCARBOXYLATE TRANSPORTER"/>
    <property type="match status" value="1"/>
</dbReference>
<proteinExistence type="predicted"/>
<evidence type="ECO:0008006" key="4">
    <source>
        <dbReference type="Google" id="ProtNLM"/>
    </source>
</evidence>
<sequence>MSTEALTESFVAQMKHQQRDWVFTFGSFLASVASIGFYKAYANILIIFMEHFSVNRQEAMMPFTIMEFVTCIMCPFVSHLLRYVPPKMLLLCSGLLISLGCGSVGVMPRFGAITWVSFFAIGLGMGAPFVLLTTLVDAKFRKGRQSFRVLATGIIASGTSLGSILGTGLISYAYPAGGFHVTFFLLGSGVFITYGTGLLIMHLADTPSGEDTEASQSKKEEVVSFLERIKMNILAFFEVFKYPLFYLLSLSYLAYGTAAYIFLTTAEDYGRDLRLNSFPRADTLYLSLELLGKLWWGVPFKIFNLPAPAGMGAGLLSLGALLMTVALVTEEWIQKTCAALLGFVGCVPYLLMPLLLADLLGPALQVAGLGWSRCLLGISSIVRTWLVGSVQFGLMMAVIATHILDFTIDLIQTHRAKGLKKMLMLEKIEERKTCTMSWLERVKKATRRSLEDLQVMVTNRTNWRIFVHIVAKSQTGLEGH</sequence>
<feature type="transmembrane region" description="Helical" evidence="1">
    <location>
        <begin position="244"/>
        <end position="263"/>
    </location>
</feature>
<feature type="transmembrane region" description="Helical" evidence="1">
    <location>
        <begin position="340"/>
        <end position="364"/>
    </location>
</feature>
<protein>
    <recommendedName>
        <fullName evidence="4">Major facilitator superfamily (MFS) profile domain-containing protein</fullName>
    </recommendedName>
</protein>
<feature type="transmembrane region" description="Helical" evidence="1">
    <location>
        <begin position="384"/>
        <end position="411"/>
    </location>
</feature>
<keyword evidence="1" id="KW-1133">Transmembrane helix</keyword>
<feature type="transmembrane region" description="Helical" evidence="1">
    <location>
        <begin position="112"/>
        <end position="135"/>
    </location>
</feature>
<evidence type="ECO:0000256" key="1">
    <source>
        <dbReference type="SAM" id="Phobius"/>
    </source>
</evidence>
<keyword evidence="1" id="KW-0812">Transmembrane</keyword>
<feature type="transmembrane region" description="Helical" evidence="1">
    <location>
        <begin position="309"/>
        <end position="328"/>
    </location>
</feature>
<dbReference type="InterPro" id="IPR050327">
    <property type="entry name" value="Proton-linked_MCT"/>
</dbReference>
<dbReference type="InterPro" id="IPR011701">
    <property type="entry name" value="MFS"/>
</dbReference>
<dbReference type="EMBL" id="CP092866">
    <property type="protein sequence ID" value="UYV66583.1"/>
    <property type="molecule type" value="Genomic_DNA"/>
</dbReference>
<name>A0ABY6KFL4_9ARAC</name>
<dbReference type="Proteomes" id="UP001235939">
    <property type="component" value="Chromosome 04"/>
</dbReference>
<feature type="transmembrane region" description="Helical" evidence="1">
    <location>
        <begin position="88"/>
        <end position="106"/>
    </location>
</feature>
<dbReference type="Gene3D" id="1.20.1250.20">
    <property type="entry name" value="MFS general substrate transporter like domains"/>
    <property type="match status" value="1"/>
</dbReference>
<feature type="transmembrane region" description="Helical" evidence="1">
    <location>
        <begin position="61"/>
        <end position="81"/>
    </location>
</feature>